<protein>
    <recommendedName>
        <fullName evidence="3 6">Flagellar basal-body rod protein FlgC</fullName>
    </recommendedName>
</protein>
<dbReference type="PATRIC" id="fig|552518.3.peg.3181"/>
<reference evidence="9 10" key="1">
    <citation type="submission" date="2015-03" db="EMBL/GenBank/DDBJ databases">
        <title>Draft genome sequence of Elstera litoralis.</title>
        <authorList>
            <person name="Rahalkar M.C."/>
            <person name="Dhakephalkar P.K."/>
            <person name="Pore S.D."/>
            <person name="Arora P."/>
            <person name="Kapse N.G."/>
            <person name="Pandit P.S."/>
        </authorList>
    </citation>
    <scope>NUCLEOTIDE SEQUENCE [LARGE SCALE GENOMIC DNA]</scope>
    <source>
        <strain evidence="9 10">Dia-1</strain>
    </source>
</reference>
<dbReference type="Pfam" id="PF00460">
    <property type="entry name" value="Flg_bb_rod"/>
    <property type="match status" value="1"/>
</dbReference>
<evidence type="ECO:0000256" key="1">
    <source>
        <dbReference type="ARBA" id="ARBA00004117"/>
    </source>
</evidence>
<dbReference type="NCBIfam" id="TIGR01395">
    <property type="entry name" value="FlgC"/>
    <property type="match status" value="1"/>
</dbReference>
<sequence>MNLKDAMQISAAGMRAQGQRLRVISENLANADSTSQTPGGEPYRRKIMTFKNVLDRSINADMVRVNKIMPDSKDFELKYDPSHPAANAEGYVLRPNVNSLVEISDMREAQRSYEANLSVIETSKAMLSRTIGLLRTA</sequence>
<comment type="subcellular location">
    <subcellularLocation>
        <location evidence="1 6">Bacterial flagellum basal body</location>
    </subcellularLocation>
</comment>
<comment type="subunit">
    <text evidence="5 6">The basal body constitutes a major portion of the flagellar organelle and consists of four rings (L,P,S, and M) mounted on a central rod. The rod consists of about 26 subunits of FlgG in the distal portion, and FlgB, FlgC and FlgF are thought to build up the proximal portion of the rod with about 6 subunits each.</text>
</comment>
<feature type="domain" description="Flagellar basal body rod protein N-terminal" evidence="7">
    <location>
        <begin position="7"/>
        <end position="34"/>
    </location>
</feature>
<evidence type="ECO:0000259" key="8">
    <source>
        <dbReference type="Pfam" id="PF06429"/>
    </source>
</evidence>
<dbReference type="Proteomes" id="UP000033774">
    <property type="component" value="Unassembled WGS sequence"/>
</dbReference>
<dbReference type="OrthoDB" id="9813951at2"/>
<evidence type="ECO:0000256" key="3">
    <source>
        <dbReference type="ARBA" id="ARBA00017941"/>
    </source>
</evidence>
<comment type="caution">
    <text evidence="9">The sequence shown here is derived from an EMBL/GenBank/DDBJ whole genome shotgun (WGS) entry which is preliminary data.</text>
</comment>
<dbReference type="RefSeq" id="WP_045776803.1">
    <property type="nucleotide sequence ID" value="NZ_LAJY01000494.1"/>
</dbReference>
<keyword evidence="4 6" id="KW-0975">Bacterial flagellum</keyword>
<dbReference type="InterPro" id="IPR006299">
    <property type="entry name" value="FlgC"/>
</dbReference>
<proteinExistence type="inferred from homology"/>
<dbReference type="EMBL" id="LAJY01000494">
    <property type="protein sequence ID" value="KJV08664.1"/>
    <property type="molecule type" value="Genomic_DNA"/>
</dbReference>
<name>A0A0F3ISU8_9PROT</name>
<dbReference type="PANTHER" id="PTHR30435:SF2">
    <property type="entry name" value="FLAGELLAR BASAL-BODY ROD PROTEIN FLGC"/>
    <property type="match status" value="1"/>
</dbReference>
<evidence type="ECO:0000313" key="9">
    <source>
        <dbReference type="EMBL" id="KJV08664.1"/>
    </source>
</evidence>
<dbReference type="PANTHER" id="PTHR30435">
    <property type="entry name" value="FLAGELLAR PROTEIN"/>
    <property type="match status" value="1"/>
</dbReference>
<feature type="domain" description="Flagellar basal-body/hook protein C-terminal" evidence="8">
    <location>
        <begin position="89"/>
        <end position="132"/>
    </location>
</feature>
<evidence type="ECO:0000313" key="10">
    <source>
        <dbReference type="Proteomes" id="UP000033774"/>
    </source>
</evidence>
<accession>A0A0F3ISU8</accession>
<organism evidence="9 10">
    <name type="scientific">Elstera litoralis</name>
    <dbReference type="NCBI Taxonomy" id="552518"/>
    <lineage>
        <taxon>Bacteria</taxon>
        <taxon>Pseudomonadati</taxon>
        <taxon>Pseudomonadota</taxon>
        <taxon>Alphaproteobacteria</taxon>
        <taxon>Rhodospirillales</taxon>
        <taxon>Rhodospirillaceae</taxon>
        <taxon>Elstera</taxon>
    </lineage>
</organism>
<evidence type="ECO:0000256" key="4">
    <source>
        <dbReference type="ARBA" id="ARBA00023143"/>
    </source>
</evidence>
<comment type="similarity">
    <text evidence="2">Belongs to the flagella basal body rod proteins family.</text>
</comment>
<evidence type="ECO:0000256" key="5">
    <source>
        <dbReference type="ARBA" id="ARBA00025933"/>
    </source>
</evidence>
<keyword evidence="10" id="KW-1185">Reference proteome</keyword>
<keyword evidence="9" id="KW-0969">Cilium</keyword>
<dbReference type="InterPro" id="IPR010930">
    <property type="entry name" value="Flg_bb/hook_C_dom"/>
</dbReference>
<dbReference type="GO" id="GO:0030694">
    <property type="term" value="C:bacterial-type flagellum basal body, rod"/>
    <property type="evidence" value="ECO:0007669"/>
    <property type="project" value="UniProtKB-UniRule"/>
</dbReference>
<keyword evidence="9" id="KW-0282">Flagellum</keyword>
<dbReference type="InterPro" id="IPR001444">
    <property type="entry name" value="Flag_bb_rod_N"/>
</dbReference>
<evidence type="ECO:0000259" key="7">
    <source>
        <dbReference type="Pfam" id="PF00460"/>
    </source>
</evidence>
<evidence type="ECO:0000256" key="2">
    <source>
        <dbReference type="ARBA" id="ARBA00009677"/>
    </source>
</evidence>
<evidence type="ECO:0000256" key="6">
    <source>
        <dbReference type="RuleBase" id="RU362062"/>
    </source>
</evidence>
<dbReference type="GO" id="GO:0071978">
    <property type="term" value="P:bacterial-type flagellum-dependent swarming motility"/>
    <property type="evidence" value="ECO:0007669"/>
    <property type="project" value="TreeGrafter"/>
</dbReference>
<dbReference type="AlphaFoldDB" id="A0A0F3ISU8"/>
<dbReference type="Pfam" id="PF06429">
    <property type="entry name" value="Flg_bbr_C"/>
    <property type="match status" value="1"/>
</dbReference>
<gene>
    <name evidence="9" type="ORF">VZ95_16315</name>
</gene>
<keyword evidence="9" id="KW-0966">Cell projection</keyword>